<dbReference type="RefSeq" id="WP_162690124.1">
    <property type="nucleotide sequence ID" value="NZ_CP016181.1"/>
</dbReference>
<protein>
    <recommendedName>
        <fullName evidence="1">Protein kinase domain-containing protein</fullName>
    </recommendedName>
</protein>
<sequence length="363" mass="42525">MNSILDILACLELDCIDGFKFKKEFGGKSSFSALYENHEKKVVFKFLIFPRNNVELERFNFEYQALYENIANRRECEINDHPSLFMGPDSSYPLPKIVHNIKSISEKIFYFSYEFEEGDLLSGVENSKLVFSEKIELLYRLSSAMNYFGRTGYEHRDLHPENILLKPNPCMQEFIINGPSNISAPENDPRIVFLDMGTCKIKKRSGELNRHFFIQNHNEDLIENENCKRVLSSFTSMPPDFLLKGRETKNYDSWALGVYAYRLLFGRLPFEPESINDVYKILNSQWDISCYKENLNSLPIALRLVLQHLLAFKGEERPPIYSIVRLFGWIKSDDHRFKSEGFIKRVIHNDGFDPDHNPIDDYY</sequence>
<dbReference type="GO" id="GO:0004672">
    <property type="term" value="F:protein kinase activity"/>
    <property type="evidence" value="ECO:0007669"/>
    <property type="project" value="InterPro"/>
</dbReference>
<dbReference type="SMART" id="SM00220">
    <property type="entry name" value="S_TKc"/>
    <property type="match status" value="1"/>
</dbReference>
<dbReference type="PANTHER" id="PTHR44167:SF24">
    <property type="entry name" value="SERINE_THREONINE-PROTEIN KINASE CHK2"/>
    <property type="match status" value="1"/>
</dbReference>
<accession>A0A2Z4PQX4</accession>
<evidence type="ECO:0000259" key="1">
    <source>
        <dbReference type="PROSITE" id="PS50011"/>
    </source>
</evidence>
<gene>
    <name evidence="2" type="ORF">A8139_05160</name>
</gene>
<dbReference type="PANTHER" id="PTHR44167">
    <property type="entry name" value="OVARIAN-SPECIFIC SERINE/THREONINE-PROTEIN KINASE LOK-RELATED"/>
    <property type="match status" value="1"/>
</dbReference>
<name>A0A2Z4PQX4_9GAMM</name>
<dbReference type="AlphaFoldDB" id="A0A2Z4PQX4"/>
<dbReference type="Gene3D" id="1.10.510.10">
    <property type="entry name" value="Transferase(Phosphotransferase) domain 1"/>
    <property type="match status" value="1"/>
</dbReference>
<dbReference type="Proteomes" id="UP000249898">
    <property type="component" value="Chromosome"/>
</dbReference>
<dbReference type="SUPFAM" id="SSF56112">
    <property type="entry name" value="Protein kinase-like (PK-like)"/>
    <property type="match status" value="1"/>
</dbReference>
<evidence type="ECO:0000313" key="3">
    <source>
        <dbReference type="Proteomes" id="UP000249898"/>
    </source>
</evidence>
<feature type="domain" description="Protein kinase" evidence="1">
    <location>
        <begin position="20"/>
        <end position="330"/>
    </location>
</feature>
<organism evidence="2 3">
    <name type="scientific">Marinomonas primoryensis</name>
    <dbReference type="NCBI Taxonomy" id="178399"/>
    <lineage>
        <taxon>Bacteria</taxon>
        <taxon>Pseudomonadati</taxon>
        <taxon>Pseudomonadota</taxon>
        <taxon>Gammaproteobacteria</taxon>
        <taxon>Oceanospirillales</taxon>
        <taxon>Oceanospirillaceae</taxon>
        <taxon>Marinomonas</taxon>
    </lineage>
</organism>
<dbReference type="InterPro" id="IPR011009">
    <property type="entry name" value="Kinase-like_dom_sf"/>
</dbReference>
<dbReference type="GO" id="GO:0005524">
    <property type="term" value="F:ATP binding"/>
    <property type="evidence" value="ECO:0007669"/>
    <property type="project" value="InterPro"/>
</dbReference>
<proteinExistence type="predicted"/>
<dbReference type="PROSITE" id="PS50011">
    <property type="entry name" value="PROTEIN_KINASE_DOM"/>
    <property type="match status" value="1"/>
</dbReference>
<dbReference type="EMBL" id="CP016181">
    <property type="protein sequence ID" value="AWX99453.1"/>
    <property type="molecule type" value="Genomic_DNA"/>
</dbReference>
<dbReference type="InterPro" id="IPR000719">
    <property type="entry name" value="Prot_kinase_dom"/>
</dbReference>
<dbReference type="Pfam" id="PF00069">
    <property type="entry name" value="Pkinase"/>
    <property type="match status" value="1"/>
</dbReference>
<evidence type="ECO:0000313" key="2">
    <source>
        <dbReference type="EMBL" id="AWX99453.1"/>
    </source>
</evidence>
<reference evidence="2 3" key="1">
    <citation type="submission" date="2016-06" db="EMBL/GenBank/DDBJ databases">
        <title>The sequenced genome of the ice-adhering bacterium Marinomonas primoryensis, from Antarctica.</title>
        <authorList>
            <person name="Graham L."/>
            <person name="Vance T.D.R."/>
            <person name="Davies P.L."/>
        </authorList>
    </citation>
    <scope>NUCLEOTIDE SEQUENCE [LARGE SCALE GENOMIC DNA]</scope>
    <source>
        <strain evidence="2 3">AceL</strain>
    </source>
</reference>